<reference evidence="2" key="1">
    <citation type="submission" date="2021-06" db="EMBL/GenBank/DDBJ databases">
        <title>Thalassococcus sp. CAU 1522 isolated from sea sand, Republic of Korea.</title>
        <authorList>
            <person name="Kim W."/>
        </authorList>
    </citation>
    <scope>NUCLEOTIDE SEQUENCE</scope>
    <source>
        <strain evidence="2">CAU 1522</strain>
    </source>
</reference>
<gene>
    <name evidence="2" type="ORF">KUH32_15880</name>
</gene>
<dbReference type="InterPro" id="IPR005135">
    <property type="entry name" value="Endo/exonuclease/phosphatase"/>
</dbReference>
<evidence type="ECO:0000313" key="3">
    <source>
        <dbReference type="Proteomes" id="UP001166293"/>
    </source>
</evidence>
<name>A0ABS6NB43_9RHOB</name>
<sequence>MQPRRPARRRVFFGLALVLLVLGCQHVRLSGGALPERPADALRVVSFNVHYIVLGQDEGRWSEGDWHRRKHAMDAAFKALDADIVAFQEMESFRRGSDGSINLARDWLQKRNPDYAVAASGDWRVFPSTQPVFYRPDRLTVQDQGWFFFSDTPDAIYSRTYDGSYPAFASWVSFAGDRGPFLLVNLHTDAFSRDNRRRSLALVAERAVALNADGHPMIVLGDFNVLSGSPLLDPLRALGFDFPRMGRTTYHFDRGLHLFGAIDHVAAAGLRDDGARHVLQSRFDGVWPSDHHPVVADFRFDPQDPS</sequence>
<accession>A0ABS6NB43</accession>
<keyword evidence="2" id="KW-0540">Nuclease</keyword>
<dbReference type="GO" id="GO:0004519">
    <property type="term" value="F:endonuclease activity"/>
    <property type="evidence" value="ECO:0007669"/>
    <property type="project" value="UniProtKB-KW"/>
</dbReference>
<keyword evidence="2" id="KW-0255">Endonuclease</keyword>
<proteinExistence type="predicted"/>
<dbReference type="PROSITE" id="PS51257">
    <property type="entry name" value="PROKAR_LIPOPROTEIN"/>
    <property type="match status" value="1"/>
</dbReference>
<organism evidence="2 3">
    <name type="scientific">Thalassococcus arenae</name>
    <dbReference type="NCBI Taxonomy" id="2851652"/>
    <lineage>
        <taxon>Bacteria</taxon>
        <taxon>Pseudomonadati</taxon>
        <taxon>Pseudomonadota</taxon>
        <taxon>Alphaproteobacteria</taxon>
        <taxon>Rhodobacterales</taxon>
        <taxon>Roseobacteraceae</taxon>
        <taxon>Thalassococcus</taxon>
    </lineage>
</organism>
<evidence type="ECO:0000259" key="1">
    <source>
        <dbReference type="Pfam" id="PF03372"/>
    </source>
</evidence>
<feature type="domain" description="Endonuclease/exonuclease/phosphatase" evidence="1">
    <location>
        <begin position="46"/>
        <end position="291"/>
    </location>
</feature>
<dbReference type="EMBL" id="JAHRWL010000002">
    <property type="protein sequence ID" value="MBV2361244.1"/>
    <property type="molecule type" value="Genomic_DNA"/>
</dbReference>
<dbReference type="Proteomes" id="UP001166293">
    <property type="component" value="Unassembled WGS sequence"/>
</dbReference>
<comment type="caution">
    <text evidence="2">The sequence shown here is derived from an EMBL/GenBank/DDBJ whole genome shotgun (WGS) entry which is preliminary data.</text>
</comment>
<evidence type="ECO:0000313" key="2">
    <source>
        <dbReference type="EMBL" id="MBV2361244.1"/>
    </source>
</evidence>
<keyword evidence="3" id="KW-1185">Reference proteome</keyword>
<dbReference type="Pfam" id="PF03372">
    <property type="entry name" value="Exo_endo_phos"/>
    <property type="match status" value="1"/>
</dbReference>
<keyword evidence="2" id="KW-0378">Hydrolase</keyword>
<protein>
    <submittedName>
        <fullName evidence="2">Endonuclease/exonuclease/phosphatase family protein</fullName>
    </submittedName>
</protein>